<sequence length="707" mass="76009">MKRVSAVMALAVASAFAQAAVTQTTRYVFISENNGKQMGEQVVENHDDGLTKVRYIYKDNGRGPELTEEFRLAADGTMSEYHVKGNSTFGAVVDEHFERKGGKAQWQSTSEAGAKDVSGAAVYVPLNGSFEADSRAIGALAKTPSASIALLPNGTLKQMVLDEVQVSGPNGQTQQVQLVAQTGLGLSPKFLWITKGANPSLFAAVAPGTFVFAVEGWQDNGKLLAERQKTAEAKLLNDLAAKLQHPLPGLTVVKNARIFDSNKATVGAASDIYLLRGRISAIVPAGTEVRGAANEIDAGGRIVLPGLFDMHGHITRWEGALHVAAGVTSLRDMGNDNAQLQLMIDETADGKLLAPQIVPAGFLEGESPYSSNGGFVVKTLDQSKRAIDWYAEHGYPQLKIYNSFPKEILKDTVAYAHLRGMRVSGHIPAGLRAQQALDAGYDEIQHINQVMLNFLFKPGVETRSLERFYLPAEKVAGLDFNSKEVKDFLATLKKKQIAIDPTLSAFAFLKQKDGDVNEPWAAVEGNMPPDVARGFHVGTMKIPDAATQARYDKSFNKMVQFVGIMYKAGVPIVAGTDDLAGFTLHSELALLVKAGLTPAEALQVATRNGARYTRTSAERGSIETGKLADLVLVDGDPTRNIEDVRKVSAVITRGQIVYPKEVDEALGIKPFVSETPAVKPLEAVPSNIAGSNDGVLRHIGTIGRKHD</sequence>
<feature type="chain" id="PRO_5026711483" evidence="1">
    <location>
        <begin position="20"/>
        <end position="707"/>
    </location>
</feature>
<dbReference type="GO" id="GO:0016810">
    <property type="term" value="F:hydrolase activity, acting on carbon-nitrogen (but not peptide) bonds"/>
    <property type="evidence" value="ECO:0007669"/>
    <property type="project" value="InterPro"/>
</dbReference>
<keyword evidence="3" id="KW-0378">Hydrolase</keyword>
<feature type="signal peptide" evidence="1">
    <location>
        <begin position="1"/>
        <end position="19"/>
    </location>
</feature>
<keyword evidence="1" id="KW-0732">Signal</keyword>
<feature type="domain" description="Amidohydrolase-related" evidence="2">
    <location>
        <begin position="302"/>
        <end position="657"/>
    </location>
</feature>
<comment type="caution">
    <text evidence="3">The sequence shown here is derived from an EMBL/GenBank/DDBJ whole genome shotgun (WGS) entry which is preliminary data.</text>
</comment>
<dbReference type="SUPFAM" id="SSF51556">
    <property type="entry name" value="Metallo-dependent hydrolases"/>
    <property type="match status" value="1"/>
</dbReference>
<accession>A0A6L6QCD5</accession>
<gene>
    <name evidence="3" type="ORF">GM658_04285</name>
</gene>
<dbReference type="RefSeq" id="WP_155452755.1">
    <property type="nucleotide sequence ID" value="NZ_WNKX01000002.1"/>
</dbReference>
<evidence type="ECO:0000313" key="3">
    <source>
        <dbReference type="EMBL" id="MTW09809.1"/>
    </source>
</evidence>
<dbReference type="InterPro" id="IPR032466">
    <property type="entry name" value="Metal_Hydrolase"/>
</dbReference>
<dbReference type="PANTHER" id="PTHR43135">
    <property type="entry name" value="ALPHA-D-RIBOSE 1-METHYLPHOSPHONATE 5-TRIPHOSPHATE DIPHOSPHATASE"/>
    <property type="match status" value="1"/>
</dbReference>
<dbReference type="Proteomes" id="UP000472320">
    <property type="component" value="Unassembled WGS sequence"/>
</dbReference>
<dbReference type="Gene3D" id="2.30.40.10">
    <property type="entry name" value="Urease, subunit C, domain 1"/>
    <property type="match status" value="1"/>
</dbReference>
<dbReference type="Gene3D" id="3.40.50.10910">
    <property type="entry name" value="Amidohydrolase"/>
    <property type="match status" value="1"/>
</dbReference>
<reference evidence="3 4" key="1">
    <citation type="submission" date="2019-11" db="EMBL/GenBank/DDBJ databases">
        <title>Type strains purchased from KCTC, JCM and DSMZ.</title>
        <authorList>
            <person name="Lu H."/>
        </authorList>
    </citation>
    <scope>NUCLEOTIDE SEQUENCE [LARGE SCALE GENOMIC DNA]</scope>
    <source>
        <strain evidence="3 4">JCM 31587</strain>
    </source>
</reference>
<dbReference type="Pfam" id="PF01979">
    <property type="entry name" value="Amidohydro_1"/>
    <property type="match status" value="1"/>
</dbReference>
<protein>
    <submittedName>
        <fullName evidence="3">Amidohydrolase family protein</fullName>
    </submittedName>
</protein>
<organism evidence="3 4">
    <name type="scientific">Massilia eburnea</name>
    <dbReference type="NCBI Taxonomy" id="1776165"/>
    <lineage>
        <taxon>Bacteria</taxon>
        <taxon>Pseudomonadati</taxon>
        <taxon>Pseudomonadota</taxon>
        <taxon>Betaproteobacteria</taxon>
        <taxon>Burkholderiales</taxon>
        <taxon>Oxalobacteraceae</taxon>
        <taxon>Telluria group</taxon>
        <taxon>Massilia</taxon>
    </lineage>
</organism>
<dbReference type="InterPro" id="IPR006680">
    <property type="entry name" value="Amidohydro-rel"/>
</dbReference>
<dbReference type="InterPro" id="IPR051781">
    <property type="entry name" value="Metallo-dep_Hydrolase"/>
</dbReference>
<dbReference type="OrthoDB" id="9782972at2"/>
<dbReference type="AlphaFoldDB" id="A0A6L6QCD5"/>
<proteinExistence type="predicted"/>
<dbReference type="PANTHER" id="PTHR43135:SF3">
    <property type="entry name" value="ALPHA-D-RIBOSE 1-METHYLPHOSPHONATE 5-TRIPHOSPHATE DIPHOSPHATASE"/>
    <property type="match status" value="1"/>
</dbReference>
<dbReference type="InterPro" id="IPR011059">
    <property type="entry name" value="Metal-dep_hydrolase_composite"/>
</dbReference>
<evidence type="ECO:0000313" key="4">
    <source>
        <dbReference type="Proteomes" id="UP000472320"/>
    </source>
</evidence>
<dbReference type="Gene3D" id="3.30.110.90">
    <property type="entry name" value="Amidohydrolase"/>
    <property type="match status" value="1"/>
</dbReference>
<evidence type="ECO:0000259" key="2">
    <source>
        <dbReference type="Pfam" id="PF01979"/>
    </source>
</evidence>
<dbReference type="Gene3D" id="1.20.58.520">
    <property type="entry name" value="Amidohydrolase"/>
    <property type="match status" value="1"/>
</dbReference>
<keyword evidence="4" id="KW-1185">Reference proteome</keyword>
<name>A0A6L6QCD5_9BURK</name>
<evidence type="ECO:0000256" key="1">
    <source>
        <dbReference type="SAM" id="SignalP"/>
    </source>
</evidence>
<dbReference type="SUPFAM" id="SSF51338">
    <property type="entry name" value="Composite domain of metallo-dependent hydrolases"/>
    <property type="match status" value="1"/>
</dbReference>
<dbReference type="EMBL" id="WNKX01000002">
    <property type="protein sequence ID" value="MTW09809.1"/>
    <property type="molecule type" value="Genomic_DNA"/>
</dbReference>